<keyword evidence="4" id="KW-0808">Transferase</keyword>
<evidence type="ECO:0000259" key="8">
    <source>
        <dbReference type="PROSITE" id="PS50280"/>
    </source>
</evidence>
<name>G4ZC42_PHYSP</name>
<evidence type="ECO:0000256" key="5">
    <source>
        <dbReference type="ARBA" id="ARBA00022691"/>
    </source>
</evidence>
<keyword evidence="2" id="KW-0158">Chromosome</keyword>
<evidence type="ECO:0000256" key="7">
    <source>
        <dbReference type="ARBA" id="ARBA00022833"/>
    </source>
</evidence>
<dbReference type="InterPro" id="IPR046341">
    <property type="entry name" value="SET_dom_sf"/>
</dbReference>
<dbReference type="SMART" id="SM00317">
    <property type="entry name" value="SET"/>
    <property type="match status" value="1"/>
</dbReference>
<evidence type="ECO:0000256" key="1">
    <source>
        <dbReference type="ARBA" id="ARBA00004286"/>
    </source>
</evidence>
<evidence type="ECO:0000313" key="9">
    <source>
        <dbReference type="EMBL" id="EGZ21323.1"/>
    </source>
</evidence>
<dbReference type="GeneID" id="20656955"/>
<dbReference type="AlphaFoldDB" id="G4ZC42"/>
<dbReference type="GO" id="GO:0046872">
    <property type="term" value="F:metal ion binding"/>
    <property type="evidence" value="ECO:0007669"/>
    <property type="project" value="UniProtKB-KW"/>
</dbReference>
<accession>G4ZC42</accession>
<evidence type="ECO:0000256" key="2">
    <source>
        <dbReference type="ARBA" id="ARBA00022454"/>
    </source>
</evidence>
<dbReference type="PANTHER" id="PTHR46223">
    <property type="entry name" value="HISTONE-LYSINE N-METHYLTRANSFERASE SUV39H"/>
    <property type="match status" value="1"/>
</dbReference>
<dbReference type="KEGG" id="psoj:PHYSODRAFT_493478"/>
<dbReference type="InterPro" id="IPR001214">
    <property type="entry name" value="SET_dom"/>
</dbReference>
<keyword evidence="7" id="KW-0862">Zinc</keyword>
<dbReference type="InParanoid" id="G4ZC42"/>
<comment type="subcellular location">
    <subcellularLocation>
        <location evidence="1">Chromosome</location>
    </subcellularLocation>
</comment>
<keyword evidence="5" id="KW-0949">S-adenosyl-L-methionine</keyword>
<proteinExistence type="predicted"/>
<dbReference type="GO" id="GO:0008168">
    <property type="term" value="F:methyltransferase activity"/>
    <property type="evidence" value="ECO:0007669"/>
    <property type="project" value="UniProtKB-KW"/>
</dbReference>
<dbReference type="Pfam" id="PF00856">
    <property type="entry name" value="SET"/>
    <property type="match status" value="1"/>
</dbReference>
<dbReference type="Gene3D" id="2.170.270.10">
    <property type="entry name" value="SET domain"/>
    <property type="match status" value="1"/>
</dbReference>
<evidence type="ECO:0000256" key="4">
    <source>
        <dbReference type="ARBA" id="ARBA00022679"/>
    </source>
</evidence>
<dbReference type="InterPro" id="IPR050973">
    <property type="entry name" value="H3K9_Histone-Lys_N-MTase"/>
</dbReference>
<keyword evidence="3" id="KW-0489">Methyltransferase</keyword>
<dbReference type="Proteomes" id="UP000002640">
    <property type="component" value="Unassembled WGS sequence"/>
</dbReference>
<sequence length="171" mass="19178">MHLYCNINCCPYGGGLCGNALAESSKVYLGRNVRTRSLGVVADEDIEAGDVLGQYLGEMEHLSVSRTTRPRNSRYRLVMRQRPKRPTFPVCVAINAKNMGGLMRFVNHSCQPVAKFVEVANGRRTTVVVTSTQDIHRGEEVTVDYGDDLWFVCRCELDGCRHRNIQDAQDP</sequence>
<evidence type="ECO:0000256" key="3">
    <source>
        <dbReference type="ARBA" id="ARBA00022603"/>
    </source>
</evidence>
<dbReference type="GO" id="GO:0005694">
    <property type="term" value="C:chromosome"/>
    <property type="evidence" value="ECO:0007669"/>
    <property type="project" value="UniProtKB-SubCell"/>
</dbReference>
<dbReference type="EMBL" id="JH159153">
    <property type="protein sequence ID" value="EGZ21323.1"/>
    <property type="molecule type" value="Genomic_DNA"/>
</dbReference>
<feature type="domain" description="SET" evidence="8">
    <location>
        <begin position="25"/>
        <end position="146"/>
    </location>
</feature>
<keyword evidence="6" id="KW-0479">Metal-binding</keyword>
<evidence type="ECO:0000256" key="6">
    <source>
        <dbReference type="ARBA" id="ARBA00022723"/>
    </source>
</evidence>
<protein>
    <recommendedName>
        <fullName evidence="8">SET domain-containing protein</fullName>
    </recommendedName>
</protein>
<gene>
    <name evidence="9" type="ORF">PHYSODRAFT_493478</name>
</gene>
<organism evidence="9 10">
    <name type="scientific">Phytophthora sojae (strain P6497)</name>
    <name type="common">Soybean stem and root rot agent</name>
    <name type="synonym">Phytophthora megasperma f. sp. glycines</name>
    <dbReference type="NCBI Taxonomy" id="1094619"/>
    <lineage>
        <taxon>Eukaryota</taxon>
        <taxon>Sar</taxon>
        <taxon>Stramenopiles</taxon>
        <taxon>Oomycota</taxon>
        <taxon>Peronosporomycetes</taxon>
        <taxon>Peronosporales</taxon>
        <taxon>Peronosporaceae</taxon>
        <taxon>Phytophthora</taxon>
    </lineage>
</organism>
<evidence type="ECO:0000313" key="10">
    <source>
        <dbReference type="Proteomes" id="UP000002640"/>
    </source>
</evidence>
<dbReference type="OMA" id="IEHCTER"/>
<dbReference type="SMR" id="G4ZC42"/>
<dbReference type="PROSITE" id="PS50280">
    <property type="entry name" value="SET"/>
    <property type="match status" value="1"/>
</dbReference>
<dbReference type="PANTHER" id="PTHR46223:SF3">
    <property type="entry name" value="HISTONE-LYSINE N-METHYLTRANSFERASE SET-23"/>
    <property type="match status" value="1"/>
</dbReference>
<dbReference type="STRING" id="1094619.G4ZC42"/>
<dbReference type="SUPFAM" id="SSF82199">
    <property type="entry name" value="SET domain"/>
    <property type="match status" value="1"/>
</dbReference>
<keyword evidence="10" id="KW-1185">Reference proteome</keyword>
<dbReference type="RefSeq" id="XP_009524040.1">
    <property type="nucleotide sequence ID" value="XM_009525745.1"/>
</dbReference>
<dbReference type="GO" id="GO:0032259">
    <property type="term" value="P:methylation"/>
    <property type="evidence" value="ECO:0007669"/>
    <property type="project" value="UniProtKB-KW"/>
</dbReference>
<reference evidence="9 10" key="1">
    <citation type="journal article" date="2006" name="Science">
        <title>Phytophthora genome sequences uncover evolutionary origins and mechanisms of pathogenesis.</title>
        <authorList>
            <person name="Tyler B.M."/>
            <person name="Tripathy S."/>
            <person name="Zhang X."/>
            <person name="Dehal P."/>
            <person name="Jiang R.H."/>
            <person name="Aerts A."/>
            <person name="Arredondo F.D."/>
            <person name="Baxter L."/>
            <person name="Bensasson D."/>
            <person name="Beynon J.L."/>
            <person name="Chapman J."/>
            <person name="Damasceno C.M."/>
            <person name="Dorrance A.E."/>
            <person name="Dou D."/>
            <person name="Dickerman A.W."/>
            <person name="Dubchak I.L."/>
            <person name="Garbelotto M."/>
            <person name="Gijzen M."/>
            <person name="Gordon S.G."/>
            <person name="Govers F."/>
            <person name="Grunwald N.J."/>
            <person name="Huang W."/>
            <person name="Ivors K.L."/>
            <person name="Jones R.W."/>
            <person name="Kamoun S."/>
            <person name="Krampis K."/>
            <person name="Lamour K.H."/>
            <person name="Lee M.K."/>
            <person name="McDonald W.H."/>
            <person name="Medina M."/>
            <person name="Meijer H.J."/>
            <person name="Nordberg E.K."/>
            <person name="Maclean D.J."/>
            <person name="Ospina-Giraldo M.D."/>
            <person name="Morris P.F."/>
            <person name="Phuntumart V."/>
            <person name="Putnam N.H."/>
            <person name="Rash S."/>
            <person name="Rose J.K."/>
            <person name="Sakihama Y."/>
            <person name="Salamov A.A."/>
            <person name="Savidor A."/>
            <person name="Scheuring C.F."/>
            <person name="Smith B.M."/>
            <person name="Sobral B.W."/>
            <person name="Terry A."/>
            <person name="Torto-Alalibo T.A."/>
            <person name="Win J."/>
            <person name="Xu Z."/>
            <person name="Zhang H."/>
            <person name="Grigoriev I.V."/>
            <person name="Rokhsar D.S."/>
            <person name="Boore J.L."/>
        </authorList>
    </citation>
    <scope>NUCLEOTIDE SEQUENCE [LARGE SCALE GENOMIC DNA]</scope>
    <source>
        <strain evidence="9 10">P6497</strain>
    </source>
</reference>